<dbReference type="Proteomes" id="UP000615446">
    <property type="component" value="Unassembled WGS sequence"/>
</dbReference>
<name>A0A8H3M226_9GLOM</name>
<dbReference type="EMBL" id="BLAL01000242">
    <property type="protein sequence ID" value="GES95294.1"/>
    <property type="molecule type" value="Genomic_DNA"/>
</dbReference>
<reference evidence="1" key="1">
    <citation type="submission" date="2019-10" db="EMBL/GenBank/DDBJ databases">
        <title>Conservation and host-specific expression of non-tandemly repeated heterogenous ribosome RNA gene in arbuscular mycorrhizal fungi.</title>
        <authorList>
            <person name="Maeda T."/>
            <person name="Kobayashi Y."/>
            <person name="Nakagawa T."/>
            <person name="Ezawa T."/>
            <person name="Yamaguchi K."/>
            <person name="Bino T."/>
            <person name="Nishimoto Y."/>
            <person name="Shigenobu S."/>
            <person name="Kawaguchi M."/>
        </authorList>
    </citation>
    <scope>NUCLEOTIDE SEQUENCE</scope>
    <source>
        <strain evidence="1">HR1</strain>
    </source>
</reference>
<organism evidence="1 2">
    <name type="scientific">Rhizophagus clarus</name>
    <dbReference type="NCBI Taxonomy" id="94130"/>
    <lineage>
        <taxon>Eukaryota</taxon>
        <taxon>Fungi</taxon>
        <taxon>Fungi incertae sedis</taxon>
        <taxon>Mucoromycota</taxon>
        <taxon>Glomeromycotina</taxon>
        <taxon>Glomeromycetes</taxon>
        <taxon>Glomerales</taxon>
        <taxon>Glomeraceae</taxon>
        <taxon>Rhizophagus</taxon>
    </lineage>
</organism>
<gene>
    <name evidence="1" type="ORF">RCL2_002196900</name>
</gene>
<dbReference type="AlphaFoldDB" id="A0A8H3M226"/>
<evidence type="ECO:0000313" key="2">
    <source>
        <dbReference type="Proteomes" id="UP000615446"/>
    </source>
</evidence>
<evidence type="ECO:0000313" key="1">
    <source>
        <dbReference type="EMBL" id="GES95294.1"/>
    </source>
</evidence>
<sequence length="74" mass="8770">MNATLKYLDLMNDLVKRTKVDLAESNSNGDNNNECEEMRLKQRFIAKDCIPRSRREFVALDTSHFRTVKLMDYR</sequence>
<proteinExistence type="predicted"/>
<comment type="caution">
    <text evidence="1">The sequence shown here is derived from an EMBL/GenBank/DDBJ whole genome shotgun (WGS) entry which is preliminary data.</text>
</comment>
<protein>
    <submittedName>
        <fullName evidence="1">Uncharacterized protein</fullName>
    </submittedName>
</protein>
<accession>A0A8H3M226</accession>